<protein>
    <submittedName>
        <fullName evidence="1">Uncharacterized protein</fullName>
    </submittedName>
</protein>
<dbReference type="Proteomes" id="UP001062846">
    <property type="component" value="Chromosome 2"/>
</dbReference>
<reference evidence="1" key="1">
    <citation type="submission" date="2022-02" db="EMBL/GenBank/DDBJ databases">
        <title>Plant Genome Project.</title>
        <authorList>
            <person name="Zhang R.-G."/>
        </authorList>
    </citation>
    <scope>NUCLEOTIDE SEQUENCE</scope>
    <source>
        <strain evidence="1">AT1</strain>
    </source>
</reference>
<accession>A0ACC0PT42</accession>
<comment type="caution">
    <text evidence="1">The sequence shown here is derived from an EMBL/GenBank/DDBJ whole genome shotgun (WGS) entry which is preliminary data.</text>
</comment>
<name>A0ACC0PT42_RHOML</name>
<evidence type="ECO:0000313" key="2">
    <source>
        <dbReference type="Proteomes" id="UP001062846"/>
    </source>
</evidence>
<dbReference type="EMBL" id="CM046389">
    <property type="protein sequence ID" value="KAI8568650.1"/>
    <property type="molecule type" value="Genomic_DNA"/>
</dbReference>
<organism evidence="1 2">
    <name type="scientific">Rhododendron molle</name>
    <name type="common">Chinese azalea</name>
    <name type="synonym">Azalea mollis</name>
    <dbReference type="NCBI Taxonomy" id="49168"/>
    <lineage>
        <taxon>Eukaryota</taxon>
        <taxon>Viridiplantae</taxon>
        <taxon>Streptophyta</taxon>
        <taxon>Embryophyta</taxon>
        <taxon>Tracheophyta</taxon>
        <taxon>Spermatophyta</taxon>
        <taxon>Magnoliopsida</taxon>
        <taxon>eudicotyledons</taxon>
        <taxon>Gunneridae</taxon>
        <taxon>Pentapetalae</taxon>
        <taxon>asterids</taxon>
        <taxon>Ericales</taxon>
        <taxon>Ericaceae</taxon>
        <taxon>Ericoideae</taxon>
        <taxon>Rhodoreae</taxon>
        <taxon>Rhododendron</taxon>
    </lineage>
</organism>
<gene>
    <name evidence="1" type="ORF">RHMOL_Rhmol02G0216900</name>
</gene>
<keyword evidence="2" id="KW-1185">Reference proteome</keyword>
<sequence>MGVSDKGRWWMGVADKGCWWTGCRRNIAFFPPSPDLKNRDERKIFGGLGVTATALAEDGEEAAGVAVAEEGDHEEKCLVFSYVGIEQYTRKNV</sequence>
<proteinExistence type="predicted"/>
<evidence type="ECO:0000313" key="1">
    <source>
        <dbReference type="EMBL" id="KAI8568650.1"/>
    </source>
</evidence>